<evidence type="ECO:0000313" key="3">
    <source>
        <dbReference type="Proteomes" id="UP000323707"/>
    </source>
</evidence>
<proteinExistence type="predicted"/>
<sequence>MKRCVWAMQLCMLPLFAQSLPQSLQEQVSVLLRQPPAHNHRIYNVFGEKEVELKVSAILNHKALIHNTWYKVGDKIGIFIITHINAQEVALIDKKGNKKTLALQKRVFE</sequence>
<evidence type="ECO:0008006" key="4">
    <source>
        <dbReference type="Google" id="ProtNLM"/>
    </source>
</evidence>
<organism evidence="2 3">
    <name type="scientific">Helicobacter canis</name>
    <dbReference type="NCBI Taxonomy" id="29419"/>
    <lineage>
        <taxon>Bacteria</taxon>
        <taxon>Pseudomonadati</taxon>
        <taxon>Campylobacterota</taxon>
        <taxon>Epsilonproteobacteria</taxon>
        <taxon>Campylobacterales</taxon>
        <taxon>Helicobacteraceae</taxon>
        <taxon>Helicobacter</taxon>
    </lineage>
</organism>
<comment type="caution">
    <text evidence="2">The sequence shown here is derived from an EMBL/GenBank/DDBJ whole genome shotgun (WGS) entry which is preliminary data.</text>
</comment>
<dbReference type="RefSeq" id="WP_150337167.1">
    <property type="nucleotide sequence ID" value="NZ_JAERIX010000057.1"/>
</dbReference>
<dbReference type="EMBL" id="VXKE01000012">
    <property type="protein sequence ID" value="KAA8709805.1"/>
    <property type="molecule type" value="Genomic_DNA"/>
</dbReference>
<dbReference type="Proteomes" id="UP000323707">
    <property type="component" value="Unassembled WGS sequence"/>
</dbReference>
<feature type="chain" id="PRO_5024331893" description="Transformation system protein" evidence="1">
    <location>
        <begin position="18"/>
        <end position="109"/>
    </location>
</feature>
<dbReference type="AlphaFoldDB" id="A0A5M9QS09"/>
<feature type="signal peptide" evidence="1">
    <location>
        <begin position="1"/>
        <end position="17"/>
    </location>
</feature>
<reference evidence="2 3" key="1">
    <citation type="submission" date="2019-09" db="EMBL/GenBank/DDBJ databases">
        <title>Draft genome sequence of various Type strains from the CCUG.</title>
        <authorList>
            <person name="Pineiro-Iglesias B."/>
            <person name="Tunovic T."/>
            <person name="Unosson C."/>
            <person name="Inganas E."/>
            <person name="Ohlen M."/>
            <person name="Cardew S."/>
            <person name="Jensie-Markopoulos S."/>
            <person name="Salva-Serra F."/>
            <person name="Jaen-Luchoro D."/>
            <person name="Karlsson R."/>
            <person name="Svensson-Stadler L."/>
            <person name="Chun J."/>
            <person name="Moore E."/>
        </authorList>
    </citation>
    <scope>NUCLEOTIDE SEQUENCE [LARGE SCALE GENOMIC DNA]</scope>
    <source>
        <strain evidence="2 3">CCUG 32756T</strain>
    </source>
</reference>
<keyword evidence="1" id="KW-0732">Signal</keyword>
<accession>A0A5M9QS09</accession>
<protein>
    <recommendedName>
        <fullName evidence="4">Transformation system protein</fullName>
    </recommendedName>
</protein>
<evidence type="ECO:0000256" key="1">
    <source>
        <dbReference type="SAM" id="SignalP"/>
    </source>
</evidence>
<gene>
    <name evidence="2" type="ORF">F4V45_03980</name>
</gene>
<name>A0A5M9QS09_9HELI</name>
<evidence type="ECO:0000313" key="2">
    <source>
        <dbReference type="EMBL" id="KAA8709805.1"/>
    </source>
</evidence>